<comment type="caution">
    <text evidence="3">The sequence shown here is derived from an EMBL/GenBank/DDBJ whole genome shotgun (WGS) entry which is preliminary data.</text>
</comment>
<dbReference type="PROSITE" id="PS51704">
    <property type="entry name" value="GP_PDE"/>
    <property type="match status" value="1"/>
</dbReference>
<organism evidence="3 4">
    <name type="scientific">Streptomyces spirodelae</name>
    <dbReference type="NCBI Taxonomy" id="2812904"/>
    <lineage>
        <taxon>Bacteria</taxon>
        <taxon>Bacillati</taxon>
        <taxon>Actinomycetota</taxon>
        <taxon>Actinomycetes</taxon>
        <taxon>Kitasatosporales</taxon>
        <taxon>Streptomycetaceae</taxon>
        <taxon>Streptomyces</taxon>
    </lineage>
</organism>
<feature type="domain" description="GP-PDE" evidence="2">
    <location>
        <begin position="19"/>
        <end position="236"/>
    </location>
</feature>
<accession>A0ABS3X0T8</accession>
<dbReference type="EMBL" id="JAFFZN010000029">
    <property type="protein sequence ID" value="MBO8188949.1"/>
    <property type="molecule type" value="Genomic_DNA"/>
</dbReference>
<sequence>MTEGAEGAGPPPGGPRARPAAVAHRGAPFAARENTLPSFSAAVAAGADVVEVDVRLTRDGVPVVLHDRTLERLWGHDVPLSALTHERLTELAEGVPTLADALAVTQAVRTLVDLPDPAAVRATVAAVRAADAAERVYYCGGPEAMRRVRAVEPDAEVALTWERAAPVRPTLLDDLRPRWLNYGFGLLTPELIARAHAEGRLVSAWTAERARTMRRLAAMGVDAITTNHIARLVSALETPAHRPSRGSPGGGSAGWGSAVT</sequence>
<evidence type="ECO:0000259" key="2">
    <source>
        <dbReference type="PROSITE" id="PS51704"/>
    </source>
</evidence>
<dbReference type="InterPro" id="IPR030395">
    <property type="entry name" value="GP_PDE_dom"/>
</dbReference>
<gene>
    <name evidence="3" type="ORF">JW592_26295</name>
</gene>
<evidence type="ECO:0000256" key="1">
    <source>
        <dbReference type="SAM" id="MobiDB-lite"/>
    </source>
</evidence>
<feature type="compositionally biased region" description="Low complexity" evidence="1">
    <location>
        <begin position="15"/>
        <end position="26"/>
    </location>
</feature>
<dbReference type="CDD" id="cd08556">
    <property type="entry name" value="GDPD"/>
    <property type="match status" value="1"/>
</dbReference>
<evidence type="ECO:0000313" key="4">
    <source>
        <dbReference type="Proteomes" id="UP001518976"/>
    </source>
</evidence>
<reference evidence="3 4" key="1">
    <citation type="submission" date="2021-02" db="EMBL/GenBank/DDBJ databases">
        <title>Streptomyces spirodelae sp. nov., isolated from duckweed.</title>
        <authorList>
            <person name="Saimee Y."/>
            <person name="Duangmal K."/>
        </authorList>
    </citation>
    <scope>NUCLEOTIDE SEQUENCE [LARGE SCALE GENOMIC DNA]</scope>
    <source>
        <strain evidence="3 4">DW4-2</strain>
    </source>
</reference>
<dbReference type="SUPFAM" id="SSF51695">
    <property type="entry name" value="PLC-like phosphodiesterases"/>
    <property type="match status" value="1"/>
</dbReference>
<feature type="region of interest" description="Disordered" evidence="1">
    <location>
        <begin position="238"/>
        <end position="260"/>
    </location>
</feature>
<evidence type="ECO:0000313" key="3">
    <source>
        <dbReference type="EMBL" id="MBO8188949.1"/>
    </source>
</evidence>
<dbReference type="Pfam" id="PF03009">
    <property type="entry name" value="GDPD"/>
    <property type="match status" value="1"/>
</dbReference>
<dbReference type="Gene3D" id="3.20.20.190">
    <property type="entry name" value="Phosphatidylinositol (PI) phosphodiesterase"/>
    <property type="match status" value="1"/>
</dbReference>
<feature type="region of interest" description="Disordered" evidence="1">
    <location>
        <begin position="1"/>
        <end position="26"/>
    </location>
</feature>
<dbReference type="PANTHER" id="PTHR46211">
    <property type="entry name" value="GLYCEROPHOSPHORYL DIESTER PHOSPHODIESTERASE"/>
    <property type="match status" value="1"/>
</dbReference>
<dbReference type="Proteomes" id="UP001518976">
    <property type="component" value="Unassembled WGS sequence"/>
</dbReference>
<proteinExistence type="predicted"/>
<keyword evidence="4" id="KW-1185">Reference proteome</keyword>
<dbReference type="PANTHER" id="PTHR46211:SF1">
    <property type="entry name" value="GLYCEROPHOSPHODIESTER PHOSPHODIESTERASE, CYTOPLASMIC"/>
    <property type="match status" value="1"/>
</dbReference>
<protein>
    <submittedName>
        <fullName evidence="3">Glycerophosphodiester phosphodiesterase</fullName>
    </submittedName>
</protein>
<name>A0ABS3X0T8_9ACTN</name>
<dbReference type="InterPro" id="IPR017946">
    <property type="entry name" value="PLC-like_Pdiesterase_TIM-brl"/>
</dbReference>